<keyword evidence="2" id="KW-1185">Reference proteome</keyword>
<dbReference type="Proteomes" id="UP000758168">
    <property type="component" value="Unassembled WGS sequence"/>
</dbReference>
<comment type="caution">
    <text evidence="1">The sequence shown here is derived from an EMBL/GenBank/DDBJ whole genome shotgun (WGS) entry which is preliminary data.</text>
</comment>
<reference evidence="1 2" key="1">
    <citation type="submission" date="2021-03" db="EMBL/GenBank/DDBJ databases">
        <title>Sequencing the genomes of 1000 actinobacteria strains.</title>
        <authorList>
            <person name="Klenk H.-P."/>
        </authorList>
    </citation>
    <scope>NUCLEOTIDE SEQUENCE [LARGE SCALE GENOMIC DNA]</scope>
    <source>
        <strain evidence="1 2">DSM 12936</strain>
    </source>
</reference>
<name>A0ABS4Z761_9ACTN</name>
<dbReference type="RefSeq" id="WP_210054919.1">
    <property type="nucleotide sequence ID" value="NZ_BAAAMH010000004.1"/>
</dbReference>
<evidence type="ECO:0000313" key="2">
    <source>
        <dbReference type="Proteomes" id="UP000758168"/>
    </source>
</evidence>
<evidence type="ECO:0000313" key="1">
    <source>
        <dbReference type="EMBL" id="MBP2416883.1"/>
    </source>
</evidence>
<organism evidence="1 2">
    <name type="scientific">Microlunatus capsulatus</name>
    <dbReference type="NCBI Taxonomy" id="99117"/>
    <lineage>
        <taxon>Bacteria</taxon>
        <taxon>Bacillati</taxon>
        <taxon>Actinomycetota</taxon>
        <taxon>Actinomycetes</taxon>
        <taxon>Propionibacteriales</taxon>
        <taxon>Propionibacteriaceae</taxon>
        <taxon>Microlunatus</taxon>
    </lineage>
</organism>
<dbReference type="EMBL" id="JAGIOB010000001">
    <property type="protein sequence ID" value="MBP2416883.1"/>
    <property type="molecule type" value="Genomic_DNA"/>
</dbReference>
<sequence length="510" mass="55617">MTENEPQDTQPSAELMLVQVSEDAALVFGADSPSWLEVQPFLGASSADRAHLHEAAALAVGGLNVALQISPALMAAQGIVQLSPTTMAALRTLEPIVGANGWNLGTLRAAGKFAHSVQWAPASGAAGLQFATNMGPAMTLVAIQLQLKDISRKLDQNIDLTKEVLTELGWANDAELVSLVRDVHRAYSEALHVGAVTPQIYGEIRGKEDRIDKARTLLLTRVSAYVTELEQADNPESRRKWLSDRAERSLNDLRSLVQVQQAWFVFQALRAANVAESDTSERGIKLTARIRETAQEQNRITADLVIALADRLQRMLGLLQESGDRRLGRFKSAAEARQVAQALRAKVLDALPAVDRALGTPEVFLGRSSKLERASRMLPLVLEQERPQTLAASCELGAFNSSAFLFVLPGELVLTREKALFNDHALDHQVPSHSIRYVRTDAKKRTVELVAVERTFKLEWPSDASDVDVTYANDLLKSLMSLPPEEIPQRPRSTAALLASVAALAGELDS</sequence>
<protein>
    <submittedName>
        <fullName evidence="1">Uncharacterized protein</fullName>
    </submittedName>
</protein>
<gene>
    <name evidence="1" type="ORF">JOF54_001805</name>
</gene>
<proteinExistence type="predicted"/>
<accession>A0ABS4Z761</accession>